<keyword evidence="2" id="KW-0012">Acyltransferase</keyword>
<dbReference type="Pfam" id="PF00583">
    <property type="entry name" value="Acetyltransf_1"/>
    <property type="match status" value="2"/>
</dbReference>
<sequence>MKLNWDMLRERSGQEINNYLFYDNGDLVGFLGIYQFHSKEVEISGMVHPQHRRKGIVGELVRAAVQGCVLRGISKLIFICSNGSSSGKAFLEALGAQYSFSEYWMQLDESAGRAGIAKNVQEIKLRLAEPNDLSTIANLNAIGFDMTQADALKFTEETQGSPTTLTYVAEVRTEDENMRSVGKIDVRLENSKAFIFGFVVAAEERGRGYGRTILNDTIAAVKEKDRTASIALEVAVKNERALSLYESSGFRVSMITDYYDLVIMND</sequence>
<dbReference type="CDD" id="cd04301">
    <property type="entry name" value="NAT_SF"/>
    <property type="match status" value="1"/>
</dbReference>
<feature type="domain" description="N-acetyltransferase" evidence="3">
    <location>
        <begin position="123"/>
        <end position="266"/>
    </location>
</feature>
<dbReference type="RefSeq" id="WP_328277028.1">
    <property type="nucleotide sequence ID" value="NZ_JARTLD010000023.1"/>
</dbReference>
<dbReference type="SUPFAM" id="SSF55729">
    <property type="entry name" value="Acyl-CoA N-acyltransferases (Nat)"/>
    <property type="match status" value="2"/>
</dbReference>
<dbReference type="EMBL" id="JARTLD010000023">
    <property type="protein sequence ID" value="MED5017375.1"/>
    <property type="molecule type" value="Genomic_DNA"/>
</dbReference>
<reference evidence="4 5" key="1">
    <citation type="submission" date="2023-03" db="EMBL/GenBank/DDBJ databases">
        <title>Bacillus Genome Sequencing.</title>
        <authorList>
            <person name="Dunlap C."/>
        </authorList>
    </citation>
    <scope>NUCLEOTIDE SEQUENCE [LARGE SCALE GENOMIC DNA]</scope>
    <source>
        <strain evidence="4 5">NRS-52</strain>
    </source>
</reference>
<name>A0ABU6PTN6_9BACL</name>
<dbReference type="InterPro" id="IPR000182">
    <property type="entry name" value="GNAT_dom"/>
</dbReference>
<keyword evidence="1" id="KW-0808">Transferase</keyword>
<accession>A0ABU6PTN6</accession>
<protein>
    <submittedName>
        <fullName evidence="4">GNAT family N-acetyltransferase</fullName>
    </submittedName>
</protein>
<keyword evidence="5" id="KW-1185">Reference proteome</keyword>
<dbReference type="PROSITE" id="PS51186">
    <property type="entry name" value="GNAT"/>
    <property type="match status" value="2"/>
</dbReference>
<evidence type="ECO:0000259" key="3">
    <source>
        <dbReference type="PROSITE" id="PS51186"/>
    </source>
</evidence>
<gene>
    <name evidence="4" type="ORF">P9847_08640</name>
</gene>
<evidence type="ECO:0000256" key="2">
    <source>
        <dbReference type="ARBA" id="ARBA00023315"/>
    </source>
</evidence>
<proteinExistence type="predicted"/>
<dbReference type="InterPro" id="IPR050832">
    <property type="entry name" value="Bact_Acetyltransf"/>
</dbReference>
<dbReference type="PANTHER" id="PTHR43877">
    <property type="entry name" value="AMINOALKYLPHOSPHONATE N-ACETYLTRANSFERASE-RELATED-RELATED"/>
    <property type="match status" value="1"/>
</dbReference>
<evidence type="ECO:0000313" key="5">
    <source>
        <dbReference type="Proteomes" id="UP001343257"/>
    </source>
</evidence>
<feature type="domain" description="N-acetyltransferase" evidence="3">
    <location>
        <begin position="1"/>
        <end position="110"/>
    </location>
</feature>
<evidence type="ECO:0000256" key="1">
    <source>
        <dbReference type="ARBA" id="ARBA00022679"/>
    </source>
</evidence>
<dbReference type="Gene3D" id="3.40.630.30">
    <property type="match status" value="2"/>
</dbReference>
<organism evidence="4 5">
    <name type="scientific">Paenibacillus chibensis</name>
    <dbReference type="NCBI Taxonomy" id="59846"/>
    <lineage>
        <taxon>Bacteria</taxon>
        <taxon>Bacillati</taxon>
        <taxon>Bacillota</taxon>
        <taxon>Bacilli</taxon>
        <taxon>Bacillales</taxon>
        <taxon>Paenibacillaceae</taxon>
        <taxon>Paenibacillus</taxon>
    </lineage>
</organism>
<evidence type="ECO:0000313" key="4">
    <source>
        <dbReference type="EMBL" id="MED5017375.1"/>
    </source>
</evidence>
<dbReference type="Proteomes" id="UP001343257">
    <property type="component" value="Unassembled WGS sequence"/>
</dbReference>
<comment type="caution">
    <text evidence="4">The sequence shown here is derived from an EMBL/GenBank/DDBJ whole genome shotgun (WGS) entry which is preliminary data.</text>
</comment>
<dbReference type="InterPro" id="IPR016181">
    <property type="entry name" value="Acyl_CoA_acyltransferase"/>
</dbReference>